<dbReference type="EMBL" id="AP022870">
    <property type="protein sequence ID" value="BCB75528.1"/>
    <property type="molecule type" value="Genomic_DNA"/>
</dbReference>
<dbReference type="KEGG" id="pfla:Pflav_019380"/>
<dbReference type="Gene3D" id="3.40.630.30">
    <property type="match status" value="1"/>
</dbReference>
<dbReference type="Proteomes" id="UP000502508">
    <property type="component" value="Chromosome"/>
</dbReference>
<dbReference type="PROSITE" id="PS51186">
    <property type="entry name" value="GNAT"/>
    <property type="match status" value="1"/>
</dbReference>
<gene>
    <name evidence="2" type="ORF">Pflav_019380</name>
</gene>
<keyword evidence="3" id="KW-1185">Reference proteome</keyword>
<dbReference type="SUPFAM" id="SSF55729">
    <property type="entry name" value="Acyl-CoA N-acyltransferases (Nat)"/>
    <property type="match status" value="1"/>
</dbReference>
<dbReference type="InterPro" id="IPR000182">
    <property type="entry name" value="GNAT_dom"/>
</dbReference>
<evidence type="ECO:0000313" key="2">
    <source>
        <dbReference type="EMBL" id="BCB75528.1"/>
    </source>
</evidence>
<accession>A0A6F8XP36</accession>
<feature type="domain" description="N-acetyltransferase" evidence="1">
    <location>
        <begin position="12"/>
        <end position="181"/>
    </location>
</feature>
<organism evidence="2 3">
    <name type="scientific">Phytohabitans flavus</name>
    <dbReference type="NCBI Taxonomy" id="1076124"/>
    <lineage>
        <taxon>Bacteria</taxon>
        <taxon>Bacillati</taxon>
        <taxon>Actinomycetota</taxon>
        <taxon>Actinomycetes</taxon>
        <taxon>Micromonosporales</taxon>
        <taxon>Micromonosporaceae</taxon>
    </lineage>
</organism>
<protein>
    <recommendedName>
        <fullName evidence="1">N-acetyltransferase domain-containing protein</fullName>
    </recommendedName>
</protein>
<evidence type="ECO:0000259" key="1">
    <source>
        <dbReference type="PROSITE" id="PS51186"/>
    </source>
</evidence>
<proteinExistence type="predicted"/>
<sequence length="181" mass="20534">MSDLVIEGHDAAGLRAMREPVLAVYRQVYADQLGDPFRTPERFWERLDAYASRDGFGMVCGHVAGEMVGFALGYPLPARSRWWEALRGEYEGDQAFTREDGTRTFAFNELMTVPAWRGRGFAHALHDALLADRSEQRATLLTRPDNEPAHSAYLRWGWRIVGTMQPFPDSPIFDAFVLDLP</sequence>
<dbReference type="GO" id="GO:0016747">
    <property type="term" value="F:acyltransferase activity, transferring groups other than amino-acyl groups"/>
    <property type="evidence" value="ECO:0007669"/>
    <property type="project" value="InterPro"/>
</dbReference>
<dbReference type="RefSeq" id="WP_173035373.1">
    <property type="nucleotide sequence ID" value="NZ_AP022870.1"/>
</dbReference>
<dbReference type="AlphaFoldDB" id="A0A6F8XP36"/>
<reference evidence="2 3" key="2">
    <citation type="submission" date="2020-03" db="EMBL/GenBank/DDBJ databases">
        <authorList>
            <person name="Ichikawa N."/>
            <person name="Kimura A."/>
            <person name="Kitahashi Y."/>
            <person name="Uohara A."/>
        </authorList>
    </citation>
    <scope>NUCLEOTIDE SEQUENCE [LARGE SCALE GENOMIC DNA]</scope>
    <source>
        <strain evidence="2 3">NBRC 107702</strain>
    </source>
</reference>
<dbReference type="Pfam" id="PF00583">
    <property type="entry name" value="Acetyltransf_1"/>
    <property type="match status" value="1"/>
</dbReference>
<reference evidence="2 3" key="1">
    <citation type="submission" date="2020-03" db="EMBL/GenBank/DDBJ databases">
        <title>Whole genome shotgun sequence of Phytohabitans flavus NBRC 107702.</title>
        <authorList>
            <person name="Komaki H."/>
            <person name="Tamura T."/>
        </authorList>
    </citation>
    <scope>NUCLEOTIDE SEQUENCE [LARGE SCALE GENOMIC DNA]</scope>
    <source>
        <strain evidence="2 3">NBRC 107702</strain>
    </source>
</reference>
<name>A0A6F8XP36_9ACTN</name>
<dbReference type="InterPro" id="IPR016181">
    <property type="entry name" value="Acyl_CoA_acyltransferase"/>
</dbReference>
<evidence type="ECO:0000313" key="3">
    <source>
        <dbReference type="Proteomes" id="UP000502508"/>
    </source>
</evidence>